<evidence type="ECO:0000256" key="3">
    <source>
        <dbReference type="ARBA" id="ARBA00023306"/>
    </source>
</evidence>
<proteinExistence type="evidence at transcript level"/>
<dbReference type="CTD" id="41034"/>
<keyword evidence="8" id="KW-0418">Kinase</keyword>
<reference evidence="7" key="3">
    <citation type="submission" date="2020-11" db="EMBL/GenBank/DDBJ databases">
        <authorList>
            <person name="Whitehead M."/>
        </authorList>
    </citation>
    <scope>NUCLEOTIDE SEQUENCE</scope>
    <source>
        <strain evidence="7">EGII</strain>
    </source>
</reference>
<dbReference type="EMBL" id="CAJHJT010000001">
    <property type="protein sequence ID" value="CAD6992077.1"/>
    <property type="molecule type" value="Genomic_DNA"/>
</dbReference>
<evidence type="ECO:0000313" key="9">
    <source>
        <dbReference type="Proteomes" id="UP000606786"/>
    </source>
</evidence>
<evidence type="ECO:0000256" key="2">
    <source>
        <dbReference type="ARBA" id="ARBA00022618"/>
    </source>
</evidence>
<dbReference type="KEGG" id="ccat:101454774"/>
<dbReference type="SUPFAM" id="SSF55637">
    <property type="entry name" value="Cell cycle regulatory proteins"/>
    <property type="match status" value="1"/>
</dbReference>
<organism evidence="8">
    <name type="scientific">Ceratitis capitata</name>
    <name type="common">Mediterranean fruit fly</name>
    <name type="synonym">Tephritis capitata</name>
    <dbReference type="NCBI Taxonomy" id="7213"/>
    <lineage>
        <taxon>Eukaryota</taxon>
        <taxon>Metazoa</taxon>
        <taxon>Ecdysozoa</taxon>
        <taxon>Arthropoda</taxon>
        <taxon>Hexapoda</taxon>
        <taxon>Insecta</taxon>
        <taxon>Pterygota</taxon>
        <taxon>Neoptera</taxon>
        <taxon>Endopterygota</taxon>
        <taxon>Diptera</taxon>
        <taxon>Brachycera</taxon>
        <taxon>Muscomorpha</taxon>
        <taxon>Tephritoidea</taxon>
        <taxon>Tephritidae</taxon>
        <taxon>Ceratitis</taxon>
        <taxon>Ceratitis</taxon>
    </lineage>
</organism>
<accession>W8BDG0</accession>
<dbReference type="GO" id="GO:0016301">
    <property type="term" value="F:kinase activity"/>
    <property type="evidence" value="ECO:0007669"/>
    <property type="project" value="UniProtKB-KW"/>
</dbReference>
<dbReference type="InterPro" id="IPR036858">
    <property type="entry name" value="Cyclin-dep_kinase_reg-sub_sf"/>
</dbReference>
<keyword evidence="8" id="KW-0808">Transferase</keyword>
<reference evidence="8" key="1">
    <citation type="submission" date="2013-07" db="EMBL/GenBank/DDBJ databases">
        <authorList>
            <person name="Geib S."/>
        </authorList>
    </citation>
    <scope>NUCLEOTIDE SEQUENCE</scope>
</reference>
<dbReference type="FunFam" id="3.30.170.10:FF:000001">
    <property type="entry name" value="Cyclin-dependent kinases regulatory subunit"/>
    <property type="match status" value="1"/>
</dbReference>
<dbReference type="EMBL" id="GAMC01009827">
    <property type="protein sequence ID" value="JAB96728.1"/>
    <property type="molecule type" value="mRNA"/>
</dbReference>
<keyword evidence="3 5" id="KW-0131">Cell cycle</keyword>
<keyword evidence="2 5" id="KW-0132">Cell division</keyword>
<dbReference type="GeneID" id="101454774"/>
<comment type="similarity">
    <text evidence="1 5">Belongs to the CKS family.</text>
</comment>
<protein>
    <recommendedName>
        <fullName evidence="4 5">Cyclin-dependent kinases regulatory subunit</fullName>
    </recommendedName>
</protein>
<gene>
    <name evidence="8" type="primary">CKS1</name>
    <name evidence="7" type="ORF">CCAP1982_LOCUS957</name>
</gene>
<dbReference type="GO" id="GO:0016538">
    <property type="term" value="F:cyclin-dependent protein serine/threonine kinase regulator activity"/>
    <property type="evidence" value="ECO:0007669"/>
    <property type="project" value="InterPro"/>
</dbReference>
<evidence type="ECO:0000313" key="8">
    <source>
        <dbReference type="EMBL" id="JAB96727.1"/>
    </source>
</evidence>
<dbReference type="Gene3D" id="3.30.170.10">
    <property type="entry name" value="Cyclin-dependent kinase, regulatory subunit"/>
    <property type="match status" value="1"/>
</dbReference>
<dbReference type="GO" id="GO:0051301">
    <property type="term" value="P:cell division"/>
    <property type="evidence" value="ECO:0007669"/>
    <property type="project" value="UniProtKB-UniRule"/>
</dbReference>
<reference evidence="8" key="2">
    <citation type="journal article" date="2014" name="BMC Genomics">
        <title>A genomic perspective to assessing quality of mass-reared SIT flies used in Mediterranean fruit fly (Ceratitis capitata) eradication in California.</title>
        <authorList>
            <person name="Calla B."/>
            <person name="Hall B."/>
            <person name="Hou S."/>
            <person name="Geib S.M."/>
        </authorList>
    </citation>
    <scope>NUCLEOTIDE SEQUENCE</scope>
</reference>
<feature type="compositionally biased region" description="Polar residues" evidence="6">
    <location>
        <begin position="96"/>
        <end position="117"/>
    </location>
</feature>
<dbReference type="OrthoDB" id="440676at2759"/>
<dbReference type="InterPro" id="IPR000789">
    <property type="entry name" value="Cyclin-dep_kinase_reg-sub"/>
</dbReference>
<dbReference type="Proteomes" id="UP000606786">
    <property type="component" value="Unassembled WGS sequence"/>
</dbReference>
<evidence type="ECO:0000256" key="6">
    <source>
        <dbReference type="SAM" id="MobiDB-lite"/>
    </source>
</evidence>
<dbReference type="SMART" id="SM01084">
    <property type="entry name" value="CKS"/>
    <property type="match status" value="1"/>
</dbReference>
<feature type="compositionally biased region" description="Low complexity" evidence="6">
    <location>
        <begin position="81"/>
        <end position="95"/>
    </location>
</feature>
<dbReference type="Pfam" id="PF01111">
    <property type="entry name" value="CKS"/>
    <property type="match status" value="1"/>
</dbReference>
<evidence type="ECO:0000256" key="4">
    <source>
        <dbReference type="ARBA" id="ARBA00068939"/>
    </source>
</evidence>
<name>W8BDG0_CERCA</name>
<evidence type="ECO:0000313" key="7">
    <source>
        <dbReference type="EMBL" id="CAD6992077.1"/>
    </source>
</evidence>
<sequence>MSADQIQYSEKYFDAIYEYRHVILPPELTKLVPKCHLMSETEWRNLGVQQSPGWVHYMIHAPEPHVILFRRPRTDIPETANNTNSNSNSSMTVNSRAEQSATQSNQMNANNDVSVHG</sequence>
<evidence type="ECO:0000256" key="1">
    <source>
        <dbReference type="ARBA" id="ARBA00007782"/>
    </source>
</evidence>
<comment type="function">
    <text evidence="5">Binds to the catalytic subunit of the cyclin dependent kinases and is essential for their biological function.</text>
</comment>
<dbReference type="AlphaFoldDB" id="W8BDG0"/>
<dbReference type="PANTHER" id="PTHR23415">
    <property type="entry name" value="CYCLIN-DEPENDENT KINASES REGULATORY SUBUNIT/60S RIBOSOME SUBUNIT BIOGENESIS PROTEIN NIP7"/>
    <property type="match status" value="1"/>
</dbReference>
<keyword evidence="9" id="KW-1185">Reference proteome</keyword>
<dbReference type="EMBL" id="GAMC01009828">
    <property type="protein sequence ID" value="JAB96727.1"/>
    <property type="molecule type" value="mRNA"/>
</dbReference>
<evidence type="ECO:0000256" key="5">
    <source>
        <dbReference type="RuleBase" id="RU311113"/>
    </source>
</evidence>
<dbReference type="PRINTS" id="PR00296">
    <property type="entry name" value="CYCLINKINASE"/>
</dbReference>
<feature type="region of interest" description="Disordered" evidence="6">
    <location>
        <begin position="72"/>
        <end position="117"/>
    </location>
</feature>